<dbReference type="RefSeq" id="WP_147143145.1">
    <property type="nucleotide sequence ID" value="NZ_BJXA01000117.1"/>
</dbReference>
<dbReference type="Proteomes" id="UP000321424">
    <property type="component" value="Unassembled WGS sequence"/>
</dbReference>
<reference evidence="1 2" key="1">
    <citation type="submission" date="2019-07" db="EMBL/GenBank/DDBJ databases">
        <title>Whole genome shotgun sequence of Nocardia ninae NBRC 108245.</title>
        <authorList>
            <person name="Hosoyama A."/>
            <person name="Uohara A."/>
            <person name="Ohji S."/>
            <person name="Ichikawa N."/>
        </authorList>
    </citation>
    <scope>NUCLEOTIDE SEQUENCE [LARGE SCALE GENOMIC DNA]</scope>
    <source>
        <strain evidence="1 2">NBRC 108245</strain>
    </source>
</reference>
<keyword evidence="2" id="KW-1185">Reference proteome</keyword>
<name>A0A511MUT0_9NOCA</name>
<protein>
    <submittedName>
        <fullName evidence="1">Uncharacterized protein</fullName>
    </submittedName>
</protein>
<organism evidence="1 2">
    <name type="scientific">Nocardia ninae NBRC 108245</name>
    <dbReference type="NCBI Taxonomy" id="1210091"/>
    <lineage>
        <taxon>Bacteria</taxon>
        <taxon>Bacillati</taxon>
        <taxon>Actinomycetota</taxon>
        <taxon>Actinomycetes</taxon>
        <taxon>Mycobacteriales</taxon>
        <taxon>Nocardiaceae</taxon>
        <taxon>Nocardia</taxon>
    </lineage>
</organism>
<dbReference type="AlphaFoldDB" id="A0A511MUT0"/>
<proteinExistence type="predicted"/>
<dbReference type="EMBL" id="BJXA01000117">
    <property type="protein sequence ID" value="GEM43836.1"/>
    <property type="molecule type" value="Genomic_DNA"/>
</dbReference>
<evidence type="ECO:0000313" key="2">
    <source>
        <dbReference type="Proteomes" id="UP000321424"/>
    </source>
</evidence>
<evidence type="ECO:0000313" key="1">
    <source>
        <dbReference type="EMBL" id="GEM43836.1"/>
    </source>
</evidence>
<comment type="caution">
    <text evidence="1">The sequence shown here is derived from an EMBL/GenBank/DDBJ whole genome shotgun (WGS) entry which is preliminary data.</text>
</comment>
<gene>
    <name evidence="1" type="ORF">NN4_83550</name>
</gene>
<accession>A0A511MUT0</accession>
<sequence>MSRPEVHARPEWRFTRNVYFPVAALVEDQWWVLRLNSFPDHALWTLFIDGVVRFDMDDTPPSWGRPLDRSAPLLEPEIAEAVLAPVRDFVAYGSEVGEPCDDPFCCG</sequence>
<dbReference type="OrthoDB" id="3504325at2"/>